<organism evidence="11 12">
    <name type="scientific">Prosthecodimorpha hirschii</name>
    <dbReference type="NCBI Taxonomy" id="665126"/>
    <lineage>
        <taxon>Bacteria</taxon>
        <taxon>Pseudomonadati</taxon>
        <taxon>Pseudomonadota</taxon>
        <taxon>Alphaproteobacteria</taxon>
        <taxon>Hyphomicrobiales</taxon>
        <taxon>Ancalomicrobiaceae</taxon>
        <taxon>Prosthecodimorpha</taxon>
    </lineage>
</organism>
<keyword evidence="4" id="KW-1003">Cell membrane</keyword>
<sequence length="407" mass="44158">MIAWRYLRPRRRQAAVSVIALFSFLGIMIGVAALITVMAVMNGFRDELISKILGFNGHILVQATDAAFTDYGEVSDRVSFVPGVTAAIPFIDGQALASGPRQALGAIVRGMRKEDLDRLGLVSGNVQQGTLDTFKDGGGVAVGSRLARSLGLQVGDQITIVTPRGNVTPLGVTPRVKSFPIMAIFQIGMTQYDNTYIFMPLGDAQNYFNLEGRVSAIDIYVSEPDRVGEITKSVEIAAQRPVLVTDWRYKDMTFFSALEVERNAMFMILTLIVLVAALNIVSGLTMLVKDKTRDIAILRTMGATSGAIMRIFFIAGSSIGATGTLAGFLLGMVLCRYIEPIRSALSWLSGTQLYPPEVYFLTKMRAVVHSGETVSVIVMALILSLLATIPPSRRAAKLDPVEALRNE</sequence>
<dbReference type="InterPro" id="IPR051447">
    <property type="entry name" value="Lipoprotein-release_system"/>
</dbReference>
<evidence type="ECO:0000256" key="4">
    <source>
        <dbReference type="ARBA" id="ARBA00022475"/>
    </source>
</evidence>
<keyword evidence="5 8" id="KW-0812">Transmembrane</keyword>
<dbReference type="OrthoDB" id="9808461at2"/>
<dbReference type="NCBIfam" id="TIGR02212">
    <property type="entry name" value="lolCE"/>
    <property type="match status" value="1"/>
</dbReference>
<dbReference type="InterPro" id="IPR011925">
    <property type="entry name" value="LolCE_TM"/>
</dbReference>
<comment type="similarity">
    <text evidence="2">Belongs to the ABC-4 integral membrane protein family. LolC/E subfamily.</text>
</comment>
<proteinExistence type="inferred from homology"/>
<evidence type="ECO:0000256" key="2">
    <source>
        <dbReference type="ARBA" id="ARBA00005236"/>
    </source>
</evidence>
<accession>A0A0P6VIA5</accession>
<gene>
    <name evidence="11" type="ORF">ABB55_27945</name>
</gene>
<evidence type="ECO:0000313" key="12">
    <source>
        <dbReference type="Proteomes" id="UP000048984"/>
    </source>
</evidence>
<reference evidence="11 12" key="1">
    <citation type="submission" date="2015-09" db="EMBL/GenBank/DDBJ databases">
        <authorList>
            <person name="Jackson K.R."/>
            <person name="Lunt B.L."/>
            <person name="Fisher J.N.B."/>
            <person name="Gardner A.V."/>
            <person name="Bailey M.E."/>
            <person name="Deus L.M."/>
            <person name="Earl A.S."/>
            <person name="Gibby P.D."/>
            <person name="Hartmann K.A."/>
            <person name="Liu J.E."/>
            <person name="Manci A.M."/>
            <person name="Nielsen D.A."/>
            <person name="Solomon M.B."/>
            <person name="Breakwell D.P."/>
            <person name="Burnett S.H."/>
            <person name="Grose J.H."/>
        </authorList>
    </citation>
    <scope>NUCLEOTIDE SEQUENCE [LARGE SCALE GENOMIC DNA]</scope>
    <source>
        <strain evidence="11 12">16</strain>
    </source>
</reference>
<feature type="transmembrane region" description="Helical" evidence="8">
    <location>
        <begin position="308"/>
        <end position="334"/>
    </location>
</feature>
<reference evidence="11 12" key="2">
    <citation type="submission" date="2015-10" db="EMBL/GenBank/DDBJ databases">
        <title>Draft Genome Sequence of Prosthecomicrobium hirschii ATCC 27832.</title>
        <authorList>
            <person name="Daniel J."/>
            <person name="Givan S.A."/>
            <person name="Brun Y.V."/>
            <person name="Brown P.J."/>
        </authorList>
    </citation>
    <scope>NUCLEOTIDE SEQUENCE [LARGE SCALE GENOMIC DNA]</scope>
    <source>
        <strain evidence="11 12">16</strain>
    </source>
</reference>
<dbReference type="PANTHER" id="PTHR30489">
    <property type="entry name" value="LIPOPROTEIN-RELEASING SYSTEM TRANSMEMBRANE PROTEIN LOLE"/>
    <property type="match status" value="1"/>
</dbReference>
<feature type="transmembrane region" description="Helical" evidence="8">
    <location>
        <begin position="264"/>
        <end position="288"/>
    </location>
</feature>
<keyword evidence="6 8" id="KW-1133">Transmembrane helix</keyword>
<keyword evidence="3" id="KW-0813">Transport</keyword>
<evidence type="ECO:0000256" key="1">
    <source>
        <dbReference type="ARBA" id="ARBA00004651"/>
    </source>
</evidence>
<evidence type="ECO:0000259" key="10">
    <source>
        <dbReference type="Pfam" id="PF12704"/>
    </source>
</evidence>
<evidence type="ECO:0000256" key="7">
    <source>
        <dbReference type="ARBA" id="ARBA00023136"/>
    </source>
</evidence>
<evidence type="ECO:0000256" key="5">
    <source>
        <dbReference type="ARBA" id="ARBA00022692"/>
    </source>
</evidence>
<evidence type="ECO:0000313" key="11">
    <source>
        <dbReference type="EMBL" id="KPL50808.1"/>
    </source>
</evidence>
<feature type="transmembrane region" description="Helical" evidence="8">
    <location>
        <begin position="14"/>
        <end position="41"/>
    </location>
</feature>
<evidence type="ECO:0000259" key="9">
    <source>
        <dbReference type="Pfam" id="PF02687"/>
    </source>
</evidence>
<dbReference type="EMBL" id="LJYW01000002">
    <property type="protein sequence ID" value="KPL50808.1"/>
    <property type="molecule type" value="Genomic_DNA"/>
</dbReference>
<dbReference type="InterPro" id="IPR025857">
    <property type="entry name" value="MacB_PCD"/>
</dbReference>
<dbReference type="STRING" id="665126.ABB55_27945"/>
<dbReference type="Pfam" id="PF12704">
    <property type="entry name" value="MacB_PCD"/>
    <property type="match status" value="1"/>
</dbReference>
<comment type="subcellular location">
    <subcellularLocation>
        <location evidence="1">Cell membrane</location>
        <topology evidence="1">Multi-pass membrane protein</topology>
    </subcellularLocation>
</comment>
<dbReference type="Proteomes" id="UP000048984">
    <property type="component" value="Unassembled WGS sequence"/>
</dbReference>
<feature type="domain" description="ABC3 transporter permease C-terminal" evidence="9">
    <location>
        <begin position="267"/>
        <end position="400"/>
    </location>
</feature>
<dbReference type="InterPro" id="IPR003838">
    <property type="entry name" value="ABC3_permease_C"/>
</dbReference>
<evidence type="ECO:0000256" key="3">
    <source>
        <dbReference type="ARBA" id="ARBA00022448"/>
    </source>
</evidence>
<dbReference type="GO" id="GO:0044874">
    <property type="term" value="P:lipoprotein localization to outer membrane"/>
    <property type="evidence" value="ECO:0007669"/>
    <property type="project" value="TreeGrafter"/>
</dbReference>
<dbReference type="GO" id="GO:0098797">
    <property type="term" value="C:plasma membrane protein complex"/>
    <property type="evidence" value="ECO:0007669"/>
    <property type="project" value="TreeGrafter"/>
</dbReference>
<protein>
    <submittedName>
        <fullName evidence="11">Multidrug ABC transporter substrate-binding protein</fullName>
    </submittedName>
</protein>
<dbReference type="Pfam" id="PF02687">
    <property type="entry name" value="FtsX"/>
    <property type="match status" value="1"/>
</dbReference>
<name>A0A0P6VIA5_9HYPH</name>
<evidence type="ECO:0000256" key="6">
    <source>
        <dbReference type="ARBA" id="ARBA00022989"/>
    </source>
</evidence>
<keyword evidence="7 8" id="KW-0472">Membrane</keyword>
<keyword evidence="12" id="KW-1185">Reference proteome</keyword>
<feature type="domain" description="MacB-like periplasmic core" evidence="10">
    <location>
        <begin position="23"/>
        <end position="234"/>
    </location>
</feature>
<feature type="transmembrane region" description="Helical" evidence="8">
    <location>
        <begin position="366"/>
        <end position="389"/>
    </location>
</feature>
<evidence type="ECO:0000256" key="8">
    <source>
        <dbReference type="SAM" id="Phobius"/>
    </source>
</evidence>
<dbReference type="AlphaFoldDB" id="A0A0P6VIA5"/>
<dbReference type="GO" id="GO:0042953">
    <property type="term" value="P:lipoprotein transport"/>
    <property type="evidence" value="ECO:0007669"/>
    <property type="project" value="InterPro"/>
</dbReference>
<comment type="caution">
    <text evidence="11">The sequence shown here is derived from an EMBL/GenBank/DDBJ whole genome shotgun (WGS) entry which is preliminary data.</text>
</comment>
<dbReference type="PANTHER" id="PTHR30489:SF0">
    <property type="entry name" value="LIPOPROTEIN-RELEASING SYSTEM TRANSMEMBRANE PROTEIN LOLE"/>
    <property type="match status" value="1"/>
</dbReference>